<name>A0A0C9TWQ1_SPHS4</name>
<evidence type="ECO:0008006" key="3">
    <source>
        <dbReference type="Google" id="ProtNLM"/>
    </source>
</evidence>
<gene>
    <name evidence="1" type="ORF">M422DRAFT_272662</name>
</gene>
<dbReference type="AlphaFoldDB" id="A0A0C9TWQ1"/>
<keyword evidence="2" id="KW-1185">Reference proteome</keyword>
<evidence type="ECO:0000313" key="2">
    <source>
        <dbReference type="Proteomes" id="UP000054279"/>
    </source>
</evidence>
<sequence>MPAVLSIELIDTIIFELDQRSDLLALLHTSRALYQPIILDQLLFCDVDRICSQPRHLGISTPASKHRSSLSDHLQGQVKYSGWDESNLQDILDQAFKAVTGIECLGYIQYSPQKAYQ</sequence>
<dbReference type="Proteomes" id="UP000054279">
    <property type="component" value="Unassembled WGS sequence"/>
</dbReference>
<proteinExistence type="predicted"/>
<protein>
    <recommendedName>
        <fullName evidence="3">F-box domain-containing protein</fullName>
    </recommendedName>
</protein>
<dbReference type="HOGENOM" id="CLU_2086313_0_0_1"/>
<reference evidence="1 2" key="1">
    <citation type="submission" date="2014-06" db="EMBL/GenBank/DDBJ databases">
        <title>Evolutionary Origins and Diversification of the Mycorrhizal Mutualists.</title>
        <authorList>
            <consortium name="DOE Joint Genome Institute"/>
            <consortium name="Mycorrhizal Genomics Consortium"/>
            <person name="Kohler A."/>
            <person name="Kuo A."/>
            <person name="Nagy L.G."/>
            <person name="Floudas D."/>
            <person name="Copeland A."/>
            <person name="Barry K.W."/>
            <person name="Cichocki N."/>
            <person name="Veneault-Fourrey C."/>
            <person name="LaButti K."/>
            <person name="Lindquist E.A."/>
            <person name="Lipzen A."/>
            <person name="Lundell T."/>
            <person name="Morin E."/>
            <person name="Murat C."/>
            <person name="Riley R."/>
            <person name="Ohm R."/>
            <person name="Sun H."/>
            <person name="Tunlid A."/>
            <person name="Henrissat B."/>
            <person name="Grigoriev I.V."/>
            <person name="Hibbett D.S."/>
            <person name="Martin F."/>
        </authorList>
    </citation>
    <scope>NUCLEOTIDE SEQUENCE [LARGE SCALE GENOMIC DNA]</scope>
    <source>
        <strain evidence="1 2">SS14</strain>
    </source>
</reference>
<dbReference type="EMBL" id="KN837376">
    <property type="protein sequence ID" value="KIJ26274.1"/>
    <property type="molecule type" value="Genomic_DNA"/>
</dbReference>
<accession>A0A0C9TWQ1</accession>
<evidence type="ECO:0000313" key="1">
    <source>
        <dbReference type="EMBL" id="KIJ26274.1"/>
    </source>
</evidence>
<organism evidence="1 2">
    <name type="scientific">Sphaerobolus stellatus (strain SS14)</name>
    <dbReference type="NCBI Taxonomy" id="990650"/>
    <lineage>
        <taxon>Eukaryota</taxon>
        <taxon>Fungi</taxon>
        <taxon>Dikarya</taxon>
        <taxon>Basidiomycota</taxon>
        <taxon>Agaricomycotina</taxon>
        <taxon>Agaricomycetes</taxon>
        <taxon>Phallomycetidae</taxon>
        <taxon>Geastrales</taxon>
        <taxon>Sphaerobolaceae</taxon>
        <taxon>Sphaerobolus</taxon>
    </lineage>
</organism>